<proteinExistence type="predicted"/>
<dbReference type="Pfam" id="PF13391">
    <property type="entry name" value="HNH_2"/>
    <property type="match status" value="1"/>
</dbReference>
<feature type="compositionally biased region" description="Basic and acidic residues" evidence="1">
    <location>
        <begin position="398"/>
        <end position="409"/>
    </location>
</feature>
<dbReference type="InterPro" id="IPR003615">
    <property type="entry name" value="HNH_nuc"/>
</dbReference>
<dbReference type="Proteomes" id="UP000249619">
    <property type="component" value="Unassembled WGS sequence"/>
</dbReference>
<dbReference type="AlphaFoldDB" id="A0A364NCM8"/>
<accession>A0A364NCM8</accession>
<evidence type="ECO:0000259" key="2">
    <source>
        <dbReference type="Pfam" id="PF13391"/>
    </source>
</evidence>
<feature type="compositionally biased region" description="Acidic residues" evidence="1">
    <location>
        <begin position="377"/>
        <end position="387"/>
    </location>
</feature>
<feature type="compositionally biased region" description="Acidic residues" evidence="1">
    <location>
        <begin position="419"/>
        <end position="429"/>
    </location>
</feature>
<keyword evidence="4" id="KW-1185">Reference proteome</keyword>
<evidence type="ECO:0000256" key="1">
    <source>
        <dbReference type="SAM" id="MobiDB-lite"/>
    </source>
</evidence>
<organism evidence="3 4">
    <name type="scientific">Stemphylium lycopersici</name>
    <name type="common">Tomato gray leaf spot disease fungus</name>
    <name type="synonym">Thyrospora lycopersici</name>
    <dbReference type="NCBI Taxonomy" id="183478"/>
    <lineage>
        <taxon>Eukaryota</taxon>
        <taxon>Fungi</taxon>
        <taxon>Dikarya</taxon>
        <taxon>Ascomycota</taxon>
        <taxon>Pezizomycotina</taxon>
        <taxon>Dothideomycetes</taxon>
        <taxon>Pleosporomycetidae</taxon>
        <taxon>Pleosporales</taxon>
        <taxon>Pleosporineae</taxon>
        <taxon>Pleosporaceae</taxon>
        <taxon>Stemphylium</taxon>
    </lineage>
</organism>
<comment type="caution">
    <text evidence="3">The sequence shown here is derived from an EMBL/GenBank/DDBJ whole genome shotgun (WGS) entry which is preliminary data.</text>
</comment>
<evidence type="ECO:0000313" key="3">
    <source>
        <dbReference type="EMBL" id="RAR15085.1"/>
    </source>
</evidence>
<evidence type="ECO:0000313" key="4">
    <source>
        <dbReference type="Proteomes" id="UP000249619"/>
    </source>
</evidence>
<reference evidence="4" key="1">
    <citation type="submission" date="2018-05" db="EMBL/GenBank/DDBJ databases">
        <title>Draft genome sequence of Stemphylium lycopersici strain CIDEFI 213.</title>
        <authorList>
            <person name="Medina R."/>
            <person name="Franco M.E.E."/>
            <person name="Lucentini C.G."/>
            <person name="Saparrat M.C.N."/>
            <person name="Balatti P.A."/>
        </authorList>
    </citation>
    <scope>NUCLEOTIDE SEQUENCE [LARGE SCALE GENOMIC DNA]</scope>
    <source>
        <strain evidence="4">CIDEFI 213</strain>
    </source>
</reference>
<feature type="region of interest" description="Disordered" evidence="1">
    <location>
        <begin position="117"/>
        <end position="158"/>
    </location>
</feature>
<name>A0A364NCM8_STELY</name>
<dbReference type="OrthoDB" id="5416097at2759"/>
<feature type="domain" description="HNH nuclease" evidence="2">
    <location>
        <begin position="182"/>
        <end position="266"/>
    </location>
</feature>
<feature type="region of interest" description="Disordered" evidence="1">
    <location>
        <begin position="376"/>
        <end position="429"/>
    </location>
</feature>
<protein>
    <recommendedName>
        <fullName evidence="2">HNH nuclease domain-containing protein</fullName>
    </recommendedName>
</protein>
<gene>
    <name evidence="3" type="ORF">DDE83_001522</name>
</gene>
<sequence length="429" mass="48929">MDSILNNDVNSVFSDMDPALPVWHNVRPEADEENFTQRSEARRNLFEEARMNGQYTMLDPTVWAFLQVGDLDKVKIKIQRHWEFLASDEPDFSSQVTDGILDAVRLWRQGTEVKSGKRKAEMLSAESSTAAPETPRPSRLLLHDTPSPLGLRSNRRLGTPQYSVNRSDSVKILTKKRDGNLCAISRMGAVDVAHIYPWCAFGEKQKRTKNFWQTLAMFWPAEKVNAWREKLFKDSNAQHRATETVENMLSLTATLHRFHSDGAFALRPIQMSDDKKQLELEFHWLVMEDREKNQKVDLLDEPLSSANLERSGKGYGPFFRPDAKDDQKFTQLRSGDTIRLSTDDPVKMPLPDPGLLELQWHLQRILAMSGAAGWREEDFDDDDDDDGTGVANPTGVKHWLDDFPDLPDHKRQHQSSSTDDSEDSMDGSS</sequence>
<dbReference type="EMBL" id="QGDH01000015">
    <property type="protein sequence ID" value="RAR15085.1"/>
    <property type="molecule type" value="Genomic_DNA"/>
</dbReference>